<comment type="caution">
    <text evidence="1">The sequence shown here is derived from an EMBL/GenBank/DDBJ whole genome shotgun (WGS) entry which is preliminary data.</text>
</comment>
<protein>
    <recommendedName>
        <fullName evidence="3">Lipoprotein</fullName>
    </recommendedName>
</protein>
<name>A0A545TE69_9GAMM</name>
<organism evidence="1 2">
    <name type="scientific">Aliikangiella marina</name>
    <dbReference type="NCBI Taxonomy" id="1712262"/>
    <lineage>
        <taxon>Bacteria</taxon>
        <taxon>Pseudomonadati</taxon>
        <taxon>Pseudomonadota</taxon>
        <taxon>Gammaproteobacteria</taxon>
        <taxon>Oceanospirillales</taxon>
        <taxon>Pleioneaceae</taxon>
        <taxon>Aliikangiella</taxon>
    </lineage>
</organism>
<proteinExistence type="predicted"/>
<keyword evidence="2" id="KW-1185">Reference proteome</keyword>
<reference evidence="1 2" key="1">
    <citation type="submission" date="2019-06" db="EMBL/GenBank/DDBJ databases">
        <title>Draft genome of Aliikangiella marina GYP-15.</title>
        <authorList>
            <person name="Wang G."/>
        </authorList>
    </citation>
    <scope>NUCLEOTIDE SEQUENCE [LARGE SCALE GENOMIC DNA]</scope>
    <source>
        <strain evidence="1 2">GYP-15</strain>
    </source>
</reference>
<evidence type="ECO:0000313" key="1">
    <source>
        <dbReference type="EMBL" id="TQV75523.1"/>
    </source>
</evidence>
<dbReference type="Proteomes" id="UP000317839">
    <property type="component" value="Unassembled WGS sequence"/>
</dbReference>
<sequence length="190" mass="20947">MRLINPKLLLVIGLISFLAGCTTEKLNFGIDPEISSVQQLSRGVQQISVSVNEQLPDNIEGIKKDLIIANGPDDPAGVLRNKILDQLKANQFRIISNPLLADLSLSFTIETLYATVDTGMFKSEINAVSHIRVQAKKQGKTFEKVYRNTRKQEVANPANEIDVTGVVNQMLTQQMTAIFTDPRLLALTNG</sequence>
<evidence type="ECO:0008006" key="3">
    <source>
        <dbReference type="Google" id="ProtNLM"/>
    </source>
</evidence>
<gene>
    <name evidence="1" type="ORF">FLL45_11450</name>
</gene>
<dbReference type="EMBL" id="VIKR01000002">
    <property type="protein sequence ID" value="TQV75523.1"/>
    <property type="molecule type" value="Genomic_DNA"/>
</dbReference>
<dbReference type="InterPro" id="IPR005619">
    <property type="entry name" value="Uncharacterised_YajG"/>
</dbReference>
<dbReference type="AlphaFoldDB" id="A0A545TE69"/>
<dbReference type="Pfam" id="PF03923">
    <property type="entry name" value="Lipoprotein_16"/>
    <property type="match status" value="1"/>
</dbReference>
<dbReference type="OrthoDB" id="9846176at2"/>
<dbReference type="RefSeq" id="WP_142942137.1">
    <property type="nucleotide sequence ID" value="NZ_VIKR01000002.1"/>
</dbReference>
<evidence type="ECO:0000313" key="2">
    <source>
        <dbReference type="Proteomes" id="UP000317839"/>
    </source>
</evidence>
<dbReference type="PROSITE" id="PS51257">
    <property type="entry name" value="PROKAR_LIPOPROTEIN"/>
    <property type="match status" value="1"/>
</dbReference>
<accession>A0A545TE69</accession>